<name>A0A383DN82_9ZZZZ</name>
<dbReference type="GO" id="GO:0003676">
    <property type="term" value="F:nucleic acid binding"/>
    <property type="evidence" value="ECO:0007669"/>
    <property type="project" value="InterPro"/>
</dbReference>
<dbReference type="InterPro" id="IPR011335">
    <property type="entry name" value="Restrct_endonuc-II-like"/>
</dbReference>
<dbReference type="Gene3D" id="3.40.1350.10">
    <property type="match status" value="1"/>
</dbReference>
<protein>
    <submittedName>
        <fullName evidence="1">Uncharacterized protein</fullName>
    </submittedName>
</protein>
<accession>A0A383DN82</accession>
<sequence>MKIKIKNNIENKRKTKLLGELGERLALEQLRKNGFKNVRNLNDTKKNYEFADLIAERGEKTFVISVKTRHKFERLGGLNARYNLGNNWKESSKYVAKVLHAIPAWIAVQVDGPKYSIYFGLVSLIEENNGIPMQPEALKYYECLAKDEKHGHSVNSIKPSYEVIVTGNLDDRYHAQ</sequence>
<evidence type="ECO:0000313" key="1">
    <source>
        <dbReference type="EMBL" id="SVE45961.1"/>
    </source>
</evidence>
<dbReference type="InterPro" id="IPR011856">
    <property type="entry name" value="tRNA_endonuc-like_dom_sf"/>
</dbReference>
<gene>
    <name evidence="1" type="ORF">METZ01_LOCUS498815</name>
</gene>
<organism evidence="1">
    <name type="scientific">marine metagenome</name>
    <dbReference type="NCBI Taxonomy" id="408172"/>
    <lineage>
        <taxon>unclassified sequences</taxon>
        <taxon>metagenomes</taxon>
        <taxon>ecological metagenomes</taxon>
    </lineage>
</organism>
<proteinExistence type="predicted"/>
<dbReference type="AlphaFoldDB" id="A0A383DN82"/>
<dbReference type="SUPFAM" id="SSF52980">
    <property type="entry name" value="Restriction endonuclease-like"/>
    <property type="match status" value="1"/>
</dbReference>
<reference evidence="1" key="1">
    <citation type="submission" date="2018-05" db="EMBL/GenBank/DDBJ databases">
        <authorList>
            <person name="Lanie J.A."/>
            <person name="Ng W.-L."/>
            <person name="Kazmierczak K.M."/>
            <person name="Andrzejewski T.M."/>
            <person name="Davidsen T.M."/>
            <person name="Wayne K.J."/>
            <person name="Tettelin H."/>
            <person name="Glass J.I."/>
            <person name="Rusch D."/>
            <person name="Podicherti R."/>
            <person name="Tsui H.-C.T."/>
            <person name="Winkler M.E."/>
        </authorList>
    </citation>
    <scope>NUCLEOTIDE SEQUENCE</scope>
</reference>
<dbReference type="EMBL" id="UINC01218787">
    <property type="protein sequence ID" value="SVE45961.1"/>
    <property type="molecule type" value="Genomic_DNA"/>
</dbReference>